<dbReference type="AlphaFoldDB" id="A0A5M9JDB0"/>
<comment type="caution">
    <text evidence="1">The sequence shown here is derived from an EMBL/GenBank/DDBJ whole genome shotgun (WGS) entry which is preliminary data.</text>
</comment>
<organism evidence="1 2">
    <name type="scientific">Monilinia fructicola</name>
    <name type="common">Brown rot fungus</name>
    <name type="synonym">Ciboria fructicola</name>
    <dbReference type="NCBI Taxonomy" id="38448"/>
    <lineage>
        <taxon>Eukaryota</taxon>
        <taxon>Fungi</taxon>
        <taxon>Dikarya</taxon>
        <taxon>Ascomycota</taxon>
        <taxon>Pezizomycotina</taxon>
        <taxon>Leotiomycetes</taxon>
        <taxon>Helotiales</taxon>
        <taxon>Sclerotiniaceae</taxon>
        <taxon>Monilinia</taxon>
    </lineage>
</organism>
<name>A0A5M9JDB0_MONFR</name>
<gene>
    <name evidence="1" type="ORF">EYC84_009146</name>
</gene>
<proteinExistence type="predicted"/>
<dbReference type="Proteomes" id="UP000322873">
    <property type="component" value="Unassembled WGS sequence"/>
</dbReference>
<reference evidence="1 2" key="1">
    <citation type="submission" date="2019-06" db="EMBL/GenBank/DDBJ databases">
        <title>Genome Sequence of the Brown Rot Fungal Pathogen Monilinia fructicola.</title>
        <authorList>
            <person name="De Miccolis Angelini R.M."/>
            <person name="Landi L."/>
            <person name="Abate D."/>
            <person name="Pollastro S."/>
            <person name="Romanazzi G."/>
            <person name="Faretra F."/>
        </authorList>
    </citation>
    <scope>NUCLEOTIDE SEQUENCE [LARGE SCALE GENOMIC DNA]</scope>
    <source>
        <strain evidence="1 2">Mfrc123</strain>
    </source>
</reference>
<sequence>MRIEGGCEDVVTCTVFFFSRGSPAGCLDLDAWWAFKPYENYKKRNEAKRNVKMEWERSRKRDGLFITIFPPSLGVSCRVG</sequence>
<evidence type="ECO:0000313" key="1">
    <source>
        <dbReference type="EMBL" id="KAA8566600.1"/>
    </source>
</evidence>
<keyword evidence="2" id="KW-1185">Reference proteome</keyword>
<protein>
    <submittedName>
        <fullName evidence="1">Uncharacterized protein</fullName>
    </submittedName>
</protein>
<accession>A0A5M9JDB0</accession>
<evidence type="ECO:0000313" key="2">
    <source>
        <dbReference type="Proteomes" id="UP000322873"/>
    </source>
</evidence>
<dbReference type="EMBL" id="VICG01000012">
    <property type="protein sequence ID" value="KAA8566600.1"/>
    <property type="molecule type" value="Genomic_DNA"/>
</dbReference>